<accession>D4BJY7</accession>
<name>D4BJY7_9ENTR</name>
<dbReference type="EMBL" id="ABWL02000026">
    <property type="protein sequence ID" value="EFE06002.1"/>
    <property type="molecule type" value="Genomic_DNA"/>
</dbReference>
<evidence type="ECO:0000313" key="2">
    <source>
        <dbReference type="Proteomes" id="UP000003880"/>
    </source>
</evidence>
<dbReference type="AlphaFoldDB" id="D4BJY7"/>
<evidence type="ECO:0000313" key="1">
    <source>
        <dbReference type="EMBL" id="EFE06002.1"/>
    </source>
</evidence>
<comment type="caution">
    <text evidence="1">The sequence shown here is derived from an EMBL/GenBank/DDBJ whole genome shotgun (WGS) entry which is preliminary data.</text>
</comment>
<dbReference type="Proteomes" id="UP000003880">
    <property type="component" value="Unassembled WGS sequence"/>
</dbReference>
<reference evidence="1 2" key="1">
    <citation type="submission" date="2010-02" db="EMBL/GenBank/DDBJ databases">
        <authorList>
            <person name="Weinstock G."/>
            <person name="Sodergren E."/>
            <person name="Clifton S."/>
            <person name="Fulton L."/>
            <person name="Fulton B."/>
            <person name="Courtney L."/>
            <person name="Fronick C."/>
            <person name="Harrison M."/>
            <person name="Strong C."/>
            <person name="Farmer C."/>
            <person name="Delahaunty K."/>
            <person name="Markovic C."/>
            <person name="Hall O."/>
            <person name="Minx P."/>
            <person name="Tomlinson C."/>
            <person name="Mitreva M."/>
            <person name="Nelson J."/>
            <person name="Hou S."/>
            <person name="Wollam A."/>
            <person name="Pepin K.H."/>
            <person name="Johnson M."/>
            <person name="Bhonagiri V."/>
            <person name="Zhang X."/>
            <person name="Suruliraj S."/>
            <person name="Warren W."/>
            <person name="Chinwalla A."/>
            <person name="Mardis E.R."/>
            <person name="Wilson R.K."/>
        </authorList>
    </citation>
    <scope>NUCLEOTIDE SEQUENCE [LARGE SCALE GENOMIC DNA]</scope>
    <source>
        <strain evidence="1 2">ATCC 29220</strain>
    </source>
</reference>
<dbReference type="HOGENOM" id="CLU_3307030_0_0_6"/>
<sequence>MPPNVTDATAAFWHNRLDTTMKENVSMCFDFNIVSESIL</sequence>
<organism evidence="1 2">
    <name type="scientific">Citrobacter youngae ATCC 29220</name>
    <dbReference type="NCBI Taxonomy" id="500640"/>
    <lineage>
        <taxon>Bacteria</taxon>
        <taxon>Pseudomonadati</taxon>
        <taxon>Pseudomonadota</taxon>
        <taxon>Gammaproteobacteria</taxon>
        <taxon>Enterobacterales</taxon>
        <taxon>Enterobacteriaceae</taxon>
        <taxon>Citrobacter</taxon>
        <taxon>Citrobacter freundii complex</taxon>
    </lineage>
</organism>
<gene>
    <name evidence="1" type="ORF">CIT292_10981</name>
</gene>
<protein>
    <submittedName>
        <fullName evidence="1">Uncharacterized protein</fullName>
    </submittedName>
</protein>
<proteinExistence type="predicted"/>